<reference evidence="1" key="1">
    <citation type="journal article" date="2015" name="Nature">
        <title>Complex archaea that bridge the gap between prokaryotes and eukaryotes.</title>
        <authorList>
            <person name="Spang A."/>
            <person name="Saw J.H."/>
            <person name="Jorgensen S.L."/>
            <person name="Zaremba-Niedzwiedzka K."/>
            <person name="Martijn J."/>
            <person name="Lind A.E."/>
            <person name="van Eijk R."/>
            <person name="Schleper C."/>
            <person name="Guy L."/>
            <person name="Ettema T.J."/>
        </authorList>
    </citation>
    <scope>NUCLEOTIDE SEQUENCE</scope>
</reference>
<protein>
    <submittedName>
        <fullName evidence="1">Uncharacterized protein</fullName>
    </submittedName>
</protein>
<proteinExistence type="predicted"/>
<dbReference type="AlphaFoldDB" id="A0A0F9RUM3"/>
<dbReference type="EMBL" id="LAZR01000763">
    <property type="protein sequence ID" value="KKN58444.1"/>
    <property type="molecule type" value="Genomic_DNA"/>
</dbReference>
<sequence>MGKLGEILTDESKRQEFVKSPFPEQVTFLRRDNPDFARLPLDKQIKALREINRIEERVRPARELIAPAAARTAERLQAIKLEERRGPLPIERQEAKRQLEQFQRIVTIPAPIVGGFLEFLAKPLAATAALKRRADAVRQAFDTIFPGDPKSRSVFKNMLSFMAKEVPKEYLALNIETITSIAGLMSMAVPGAAKPAIAAFAKAAKLVKVGKRKSATRALRVGVAQGVKALGQLAAGVGEVATGIQPFRAVRALPTVAEVAVLPAVRAGARAVAVGVTRGVAAAREVATGVPAARTVAAVERGLVPRGAELPEEVIAAGFRGREIAEGGVRQAAQFVKDVEARQVNIFERVSAGELIDNGIVKQQPVISRLVAGGDEGAKLAVEIAKTNNKLASELMRKGFPRQIFERFRGRYVGAPYLADSVPTANLRELTLGVDEMLQEGVQSLKRSRPFVTRPQAAQRFLRRKNAVPKGTDVVPRQVRTIIQENNLKGFAELQNGILAQPGLVSNVAGPGLRRISPEAAVVSRLRGKFVPERVADELLSFQRDVNFMSSPGAIKKVISLYKETLTVDNPLTWMGNILGNTMIASVNRVGSPLTRPAFFAETARQFVKGSPDFDRATVAGVFASGQTARTVEGELVRDIMKTAAAEAKGSDLGLLFNLGASYRKLRPFAPQQLLRRFYQSQDDFFRFLGFRELTKRGIPDPQAAVQARTMFGDLNRTPRVVRSVSSSPFLIMPFVSWQYAILPQLAQSFIKNPMAAVRWKHGLNSWNKVTALAMGEDPSVVDRYNEFRALAQTPGAERQFTLNHPMMLLPMRDAHGQQLGIDLTSFNPYGSALTGGQLALGPVLSTLFSAVTGREIIQEKVGGTIGKDQLAIEIARRANIPPRTVRQIFKAGLLKSAKWENGRPANRAAEILTKTFRTFEIAPSPISGPALSAEEELSRAFGPRLVRLDVPRAAQRAAFETRRRKLEIEEAAKKAPERLVIRELEQGVEQ</sequence>
<comment type="caution">
    <text evidence="1">The sequence shown here is derived from an EMBL/GenBank/DDBJ whole genome shotgun (WGS) entry which is preliminary data.</text>
</comment>
<gene>
    <name evidence="1" type="ORF">LCGC14_0552570</name>
</gene>
<name>A0A0F9RUM3_9ZZZZ</name>
<organism evidence="1">
    <name type="scientific">marine sediment metagenome</name>
    <dbReference type="NCBI Taxonomy" id="412755"/>
    <lineage>
        <taxon>unclassified sequences</taxon>
        <taxon>metagenomes</taxon>
        <taxon>ecological metagenomes</taxon>
    </lineage>
</organism>
<accession>A0A0F9RUM3</accession>
<evidence type="ECO:0000313" key="1">
    <source>
        <dbReference type="EMBL" id="KKN58444.1"/>
    </source>
</evidence>